<dbReference type="EMBL" id="CP096034">
    <property type="protein sequence ID" value="UPM52748.1"/>
    <property type="molecule type" value="Genomic_DNA"/>
</dbReference>
<accession>A0ABY4JIT6</accession>
<keyword evidence="2" id="KW-1185">Reference proteome</keyword>
<evidence type="ECO:0000313" key="1">
    <source>
        <dbReference type="EMBL" id="UPM52748.1"/>
    </source>
</evidence>
<dbReference type="Proteomes" id="UP000830639">
    <property type="component" value="Chromosome"/>
</dbReference>
<evidence type="ECO:0000313" key="2">
    <source>
        <dbReference type="Proteomes" id="UP000830639"/>
    </source>
</evidence>
<protein>
    <recommendedName>
        <fullName evidence="3">ATP synthase F0 subunit 8</fullName>
    </recommendedName>
</protein>
<proteinExistence type="predicted"/>
<reference evidence="1 2" key="1">
    <citation type="submission" date="2022-04" db="EMBL/GenBank/DDBJ databases">
        <title>Mechanism of arsenic methylation and mitigation arsenic toxicity by Bacillus sp. LH14 from an Arsenic-Contaminated Paddy Soil.</title>
        <authorList>
            <person name="Wang D."/>
        </authorList>
    </citation>
    <scope>NUCLEOTIDE SEQUENCE [LARGE SCALE GENOMIC DNA]</scope>
    <source>
        <strain evidence="1 2">LH14</strain>
    </source>
</reference>
<sequence>MKVLVGSILIILLFLFGVWLLLSPTFEKIGEKSAKVKNILKDREDKNSGNSSK</sequence>
<evidence type="ECO:0008006" key="3">
    <source>
        <dbReference type="Google" id="ProtNLM"/>
    </source>
</evidence>
<organism evidence="1 2">
    <name type="scientific">Gottfriedia acidiceleris</name>
    <dbReference type="NCBI Taxonomy" id="371036"/>
    <lineage>
        <taxon>Bacteria</taxon>
        <taxon>Bacillati</taxon>
        <taxon>Bacillota</taxon>
        <taxon>Bacilli</taxon>
        <taxon>Bacillales</taxon>
        <taxon>Bacillaceae</taxon>
        <taxon>Gottfriedia</taxon>
    </lineage>
</organism>
<name>A0ABY4JIT6_9BACI</name>
<gene>
    <name evidence="1" type="ORF">MY490_12985</name>
</gene>
<dbReference type="RefSeq" id="WP_248266104.1">
    <property type="nucleotide sequence ID" value="NZ_CP096034.1"/>
</dbReference>